<evidence type="ECO:0000259" key="1">
    <source>
        <dbReference type="Pfam" id="PF21882"/>
    </source>
</evidence>
<proteinExistence type="predicted"/>
<keyword evidence="3" id="KW-1185">Reference proteome</keyword>
<evidence type="ECO:0000313" key="2">
    <source>
        <dbReference type="EMBL" id="KOY61020.1"/>
    </source>
</evidence>
<organism evidence="2 3">
    <name type="scientific">Photorhabdus heterorhabditis</name>
    <dbReference type="NCBI Taxonomy" id="880156"/>
    <lineage>
        <taxon>Bacteria</taxon>
        <taxon>Pseudomonadati</taxon>
        <taxon>Pseudomonadota</taxon>
        <taxon>Gammaproteobacteria</taxon>
        <taxon>Enterobacterales</taxon>
        <taxon>Morganellaceae</taxon>
        <taxon>Photorhabdus</taxon>
    </lineage>
</organism>
<name>A0ABR5K8U5_9GAMM</name>
<feature type="domain" description="Putative tail fiber protein gp53-like C-terminal" evidence="1">
    <location>
        <begin position="2"/>
        <end position="74"/>
    </location>
</feature>
<gene>
    <name evidence="2" type="ORF">AM629_16270</name>
</gene>
<protein>
    <recommendedName>
        <fullName evidence="1">Putative tail fiber protein gp53-like C-terminal domain-containing protein</fullName>
    </recommendedName>
</protein>
<accession>A0ABR5K8U5</accession>
<comment type="caution">
    <text evidence="2">The sequence shown here is derived from an EMBL/GenBank/DDBJ whole genome shotgun (WGS) entry which is preliminary data.</text>
</comment>
<sequence>MVYQWGTVNWTGHNTPVNFPIQFPNVCVNVLLTLSNKTDIKSSYNIVANKLSVTEFNYWAYPIEISAFWFAIGY</sequence>
<dbReference type="Proteomes" id="UP000037727">
    <property type="component" value="Unassembled WGS sequence"/>
</dbReference>
<dbReference type="Gene3D" id="2.60.40.3940">
    <property type="match status" value="1"/>
</dbReference>
<dbReference type="EMBL" id="LJCS01000054">
    <property type="protein sequence ID" value="KOY61020.1"/>
    <property type="molecule type" value="Genomic_DNA"/>
</dbReference>
<reference evidence="2 3" key="1">
    <citation type="submission" date="2015-09" db="EMBL/GenBank/DDBJ databases">
        <title>Draft genome sequence and assembly of Photorhabdus sp. VMG, a bacterial symbiont associated with Heterorhabditis zealandica.</title>
        <authorList>
            <person name="Naidoo S."/>
            <person name="Featherston J."/>
            <person name="Mothupi B."/>
            <person name="Gray V.M."/>
        </authorList>
    </citation>
    <scope>NUCLEOTIDE SEQUENCE [LARGE SCALE GENOMIC DNA]</scope>
    <source>
        <strain evidence="2 3">VMG</strain>
    </source>
</reference>
<dbReference type="Pfam" id="PF21882">
    <property type="entry name" value="Gp53-like_C"/>
    <property type="match status" value="1"/>
</dbReference>
<evidence type="ECO:0000313" key="3">
    <source>
        <dbReference type="Proteomes" id="UP000037727"/>
    </source>
</evidence>
<dbReference type="InterPro" id="IPR054075">
    <property type="entry name" value="Gp53-like_C"/>
</dbReference>